<dbReference type="RefSeq" id="WP_189695074.1">
    <property type="nucleotide sequence ID" value="NZ_BNCM01000017.1"/>
</dbReference>
<sequence>MADWNDVLTVLTHDPDIRHWEPFPGAARTATATAAPHGHPEATLILDNTANDLWLQILSPASPTSDGPTWEAAGWFLRDLPAVGLAQIGDGIAIRHAILLPHATIHAITNGIALTAIAAAALANPAH</sequence>
<dbReference type="EMBL" id="JAERRC010000002">
    <property type="protein sequence ID" value="MBL0703979.1"/>
    <property type="molecule type" value="Genomic_DNA"/>
</dbReference>
<protein>
    <submittedName>
        <fullName evidence="1">Uncharacterized protein</fullName>
    </submittedName>
</protein>
<evidence type="ECO:0000313" key="1">
    <source>
        <dbReference type="EMBL" id="MBL0703979.1"/>
    </source>
</evidence>
<proteinExistence type="predicted"/>
<keyword evidence="2" id="KW-1185">Reference proteome</keyword>
<reference evidence="1 2" key="1">
    <citation type="submission" date="2021-01" db="EMBL/GenBank/DDBJ databases">
        <title>Genome public.</title>
        <authorList>
            <person name="Liu C."/>
            <person name="Sun Q."/>
        </authorList>
    </citation>
    <scope>NUCLEOTIDE SEQUENCE [LARGE SCALE GENOMIC DNA]</scope>
    <source>
        <strain evidence="1 2">JC656</strain>
    </source>
</reference>
<organism evidence="1 2">
    <name type="scientific">Sinomonas cellulolyticus</name>
    <dbReference type="NCBI Taxonomy" id="2801916"/>
    <lineage>
        <taxon>Bacteria</taxon>
        <taxon>Bacillati</taxon>
        <taxon>Actinomycetota</taxon>
        <taxon>Actinomycetes</taxon>
        <taxon>Micrococcales</taxon>
        <taxon>Micrococcaceae</taxon>
        <taxon>Sinomonas</taxon>
    </lineage>
</organism>
<accession>A0ABS1JXC2</accession>
<gene>
    <name evidence="1" type="ORF">JJE72_00480</name>
</gene>
<name>A0ABS1JXC2_9MICC</name>
<comment type="caution">
    <text evidence="1">The sequence shown here is derived from an EMBL/GenBank/DDBJ whole genome shotgun (WGS) entry which is preliminary data.</text>
</comment>
<evidence type="ECO:0000313" key="2">
    <source>
        <dbReference type="Proteomes" id="UP000639051"/>
    </source>
</evidence>
<dbReference type="Proteomes" id="UP000639051">
    <property type="component" value="Unassembled WGS sequence"/>
</dbReference>